<dbReference type="eggNOG" id="ENOG502S8F6">
    <property type="taxonomic scope" value="Eukaryota"/>
</dbReference>
<protein>
    <submittedName>
        <fullName evidence="3">Levo-lactonase</fullName>
    </submittedName>
</protein>
<evidence type="ECO:0000259" key="2">
    <source>
        <dbReference type="Pfam" id="PF08450"/>
    </source>
</evidence>
<dbReference type="Gene3D" id="2.120.10.30">
    <property type="entry name" value="TolB, C-terminal domain"/>
    <property type="match status" value="1"/>
</dbReference>
<evidence type="ECO:0000313" key="3">
    <source>
        <dbReference type="EMBL" id="EJT72980.1"/>
    </source>
</evidence>
<reference evidence="4" key="5">
    <citation type="submission" date="2018-04" db="UniProtKB">
        <authorList>
            <consortium name="EnsemblFungi"/>
        </authorList>
    </citation>
    <scope>IDENTIFICATION</scope>
    <source>
        <strain evidence="4">R3-111a-1</strain>
    </source>
</reference>
<dbReference type="Proteomes" id="UP000006039">
    <property type="component" value="Unassembled WGS sequence"/>
</dbReference>
<dbReference type="AlphaFoldDB" id="J3P8J7"/>
<dbReference type="RefSeq" id="XP_009225954.1">
    <property type="nucleotide sequence ID" value="XM_009227690.1"/>
</dbReference>
<dbReference type="HOGENOM" id="CLU_036110_1_2_1"/>
<gene>
    <name evidence="4" type="primary">20350289</name>
    <name evidence="3" type="ORF">GGTG_09831</name>
</gene>
<dbReference type="STRING" id="644352.J3P8J7"/>
<dbReference type="PANTHER" id="PTHR47064:SF2">
    <property type="entry name" value="SMP-30_GLUCONOLACTONASE_LRE-LIKE REGION DOMAIN-CONTAINING PROTEIN-RELATED"/>
    <property type="match status" value="1"/>
</dbReference>
<dbReference type="SUPFAM" id="SSF63829">
    <property type="entry name" value="Calcium-dependent phosphotriesterase"/>
    <property type="match status" value="1"/>
</dbReference>
<dbReference type="InterPro" id="IPR013658">
    <property type="entry name" value="SGL"/>
</dbReference>
<reference evidence="3" key="3">
    <citation type="submission" date="2010-09" db="EMBL/GenBank/DDBJ databases">
        <title>Annotation of Gaeumannomyces graminis var. tritici R3-111a-1.</title>
        <authorList>
            <consortium name="The Broad Institute Genome Sequencing Platform"/>
            <person name="Ma L.-J."/>
            <person name="Dead R."/>
            <person name="Young S.K."/>
            <person name="Zeng Q."/>
            <person name="Gargeya S."/>
            <person name="Fitzgerald M."/>
            <person name="Haas B."/>
            <person name="Abouelleil A."/>
            <person name="Alvarado L."/>
            <person name="Arachchi H.M."/>
            <person name="Berlin A."/>
            <person name="Brown A."/>
            <person name="Chapman S.B."/>
            <person name="Chen Z."/>
            <person name="Dunbar C."/>
            <person name="Freedman E."/>
            <person name="Gearin G."/>
            <person name="Gellesch M."/>
            <person name="Goldberg J."/>
            <person name="Griggs A."/>
            <person name="Gujja S."/>
            <person name="Heiman D."/>
            <person name="Howarth C."/>
            <person name="Larson L."/>
            <person name="Lui A."/>
            <person name="MacDonald P.J.P."/>
            <person name="Mehta T."/>
            <person name="Montmayeur A."/>
            <person name="Murphy C."/>
            <person name="Neiman D."/>
            <person name="Pearson M."/>
            <person name="Priest M."/>
            <person name="Roberts A."/>
            <person name="Saif S."/>
            <person name="Shea T."/>
            <person name="Shenoy N."/>
            <person name="Sisk P."/>
            <person name="Stolte C."/>
            <person name="Sykes S."/>
            <person name="Yandava C."/>
            <person name="Wortman J."/>
            <person name="Nusbaum C."/>
            <person name="Birren B."/>
        </authorList>
    </citation>
    <scope>NUCLEOTIDE SEQUENCE</scope>
    <source>
        <strain evidence="3">R3-111a-1</strain>
    </source>
</reference>
<dbReference type="EnsemblFungi" id="EJT72980">
    <property type="protein sequence ID" value="EJT72980"/>
    <property type="gene ID" value="GGTG_09831"/>
</dbReference>
<evidence type="ECO:0000313" key="4">
    <source>
        <dbReference type="EnsemblFungi" id="EJT72980"/>
    </source>
</evidence>
<name>J3P8J7_GAET3</name>
<reference evidence="4" key="4">
    <citation type="journal article" date="2015" name="G3 (Bethesda)">
        <title>Genome sequences of three phytopathogenic species of the Magnaporthaceae family of fungi.</title>
        <authorList>
            <person name="Okagaki L.H."/>
            <person name="Nunes C.C."/>
            <person name="Sailsbery J."/>
            <person name="Clay B."/>
            <person name="Brown D."/>
            <person name="John T."/>
            <person name="Oh Y."/>
            <person name="Young N."/>
            <person name="Fitzgerald M."/>
            <person name="Haas B.J."/>
            <person name="Zeng Q."/>
            <person name="Young S."/>
            <person name="Adiconis X."/>
            <person name="Fan L."/>
            <person name="Levin J.Z."/>
            <person name="Mitchell T.K."/>
            <person name="Okubara P.A."/>
            <person name="Farman M.L."/>
            <person name="Kohn L.M."/>
            <person name="Birren B."/>
            <person name="Ma L.-J."/>
            <person name="Dean R.A."/>
        </authorList>
    </citation>
    <scope>NUCLEOTIDE SEQUENCE</scope>
    <source>
        <strain evidence="4">R3-111a-1</strain>
    </source>
</reference>
<reference evidence="3" key="2">
    <citation type="submission" date="2010-07" db="EMBL/GenBank/DDBJ databases">
        <authorList>
            <consortium name="The Broad Institute Genome Sequencing Platform"/>
            <consortium name="Broad Institute Genome Sequencing Center for Infectious Disease"/>
            <person name="Ma L.-J."/>
            <person name="Dead R."/>
            <person name="Young S."/>
            <person name="Zeng Q."/>
            <person name="Koehrsen M."/>
            <person name="Alvarado L."/>
            <person name="Berlin A."/>
            <person name="Chapman S.B."/>
            <person name="Chen Z."/>
            <person name="Freedman E."/>
            <person name="Gellesch M."/>
            <person name="Goldberg J."/>
            <person name="Griggs A."/>
            <person name="Gujja S."/>
            <person name="Heilman E.R."/>
            <person name="Heiman D."/>
            <person name="Hepburn T."/>
            <person name="Howarth C."/>
            <person name="Jen D."/>
            <person name="Larson L."/>
            <person name="Mehta T."/>
            <person name="Neiman D."/>
            <person name="Pearson M."/>
            <person name="Roberts A."/>
            <person name="Saif S."/>
            <person name="Shea T."/>
            <person name="Shenoy N."/>
            <person name="Sisk P."/>
            <person name="Stolte C."/>
            <person name="Sykes S."/>
            <person name="Walk T."/>
            <person name="White J."/>
            <person name="Yandava C."/>
            <person name="Haas B."/>
            <person name="Nusbaum C."/>
            <person name="Birren B."/>
        </authorList>
    </citation>
    <scope>NUCLEOTIDE SEQUENCE</scope>
    <source>
        <strain evidence="3">R3-111a-1</strain>
    </source>
</reference>
<feature type="region of interest" description="Disordered" evidence="1">
    <location>
        <begin position="39"/>
        <end position="74"/>
    </location>
</feature>
<dbReference type="InterPro" id="IPR011042">
    <property type="entry name" value="6-blade_b-propeller_TolB-like"/>
</dbReference>
<feature type="domain" description="SMP-30/Gluconolactonase/LRE-like region" evidence="2">
    <location>
        <begin position="282"/>
        <end position="458"/>
    </location>
</feature>
<sequence>MPRPKAAPNMGSLLGTPQRFSPLVTLCLGLHRVVMGRAQRGRGDELKKRRRPGVNQQQRQSGQPQHDHVHTSSPSKLTMYSSVFAAAAAAVVLSRAQVALGRVPSQAQLIDQKSFNNLPSVPPPAVFNISGAFTPPGTTVESLSNKPFHVYDKEFLKVIGSNPTLTLIGQTASDPIFHEAVVWSPKTEEVFFAQNAGAPAAGTGLNKSAIVQKISLAQAAAVSGQRNATGKVEITTVDAKPTIINANGGTNYRGKIVFAGEGMGENIPSTLFVMDPVAPYNTTVLLNNFYGRQFSSLNDVAVNPRNRDLYFTDVLYGFWQNFRPAPGLPNQVYRYDDSTGAVSVVADGFDAPNGLVFSPDGKRAYVTDTGLSHGVLGLNLSRPATIYRFDVEADGTWGNRKTFAYASSGVPDGVHCDAKGNVYAGVGDGVHVWNPSGKLIGKIFIGTGVANFAFAGKGRMVICAETKLFYATLGAEGAVIPSEM</sequence>
<dbReference type="PANTHER" id="PTHR47064">
    <property type="entry name" value="PUTATIVE (AFU_ORTHOLOGUE AFUA_1G08990)-RELATED"/>
    <property type="match status" value="1"/>
</dbReference>
<dbReference type="InterPro" id="IPR052988">
    <property type="entry name" value="Oryzine_lactonohydrolase"/>
</dbReference>
<organism evidence="3">
    <name type="scientific">Gaeumannomyces tritici (strain R3-111a-1)</name>
    <name type="common">Wheat and barley take-all root rot fungus</name>
    <name type="synonym">Gaeumannomyces graminis var. tritici</name>
    <dbReference type="NCBI Taxonomy" id="644352"/>
    <lineage>
        <taxon>Eukaryota</taxon>
        <taxon>Fungi</taxon>
        <taxon>Dikarya</taxon>
        <taxon>Ascomycota</taxon>
        <taxon>Pezizomycotina</taxon>
        <taxon>Sordariomycetes</taxon>
        <taxon>Sordariomycetidae</taxon>
        <taxon>Magnaporthales</taxon>
        <taxon>Magnaporthaceae</taxon>
        <taxon>Gaeumannomyces</taxon>
    </lineage>
</organism>
<reference evidence="5" key="1">
    <citation type="submission" date="2010-07" db="EMBL/GenBank/DDBJ databases">
        <title>The genome sequence of Gaeumannomyces graminis var. tritici strain R3-111a-1.</title>
        <authorList>
            <consortium name="The Broad Institute Genome Sequencing Platform"/>
            <person name="Ma L.-J."/>
            <person name="Dead R."/>
            <person name="Young S."/>
            <person name="Zeng Q."/>
            <person name="Koehrsen M."/>
            <person name="Alvarado L."/>
            <person name="Berlin A."/>
            <person name="Chapman S.B."/>
            <person name="Chen Z."/>
            <person name="Freedman E."/>
            <person name="Gellesch M."/>
            <person name="Goldberg J."/>
            <person name="Griggs A."/>
            <person name="Gujja S."/>
            <person name="Heilman E.R."/>
            <person name="Heiman D."/>
            <person name="Hepburn T."/>
            <person name="Howarth C."/>
            <person name="Jen D."/>
            <person name="Larson L."/>
            <person name="Mehta T."/>
            <person name="Neiman D."/>
            <person name="Pearson M."/>
            <person name="Roberts A."/>
            <person name="Saif S."/>
            <person name="Shea T."/>
            <person name="Shenoy N."/>
            <person name="Sisk P."/>
            <person name="Stolte C."/>
            <person name="Sykes S."/>
            <person name="Walk T."/>
            <person name="White J."/>
            <person name="Yandava C."/>
            <person name="Haas B."/>
            <person name="Nusbaum C."/>
            <person name="Birren B."/>
        </authorList>
    </citation>
    <scope>NUCLEOTIDE SEQUENCE [LARGE SCALE GENOMIC DNA]</scope>
    <source>
        <strain evidence="5">R3-111a-1</strain>
    </source>
</reference>
<dbReference type="VEuPathDB" id="FungiDB:GGTG_09831"/>
<dbReference type="GeneID" id="20350289"/>
<dbReference type="OrthoDB" id="423498at2759"/>
<feature type="compositionally biased region" description="Polar residues" evidence="1">
    <location>
        <begin position="54"/>
        <end position="64"/>
    </location>
</feature>
<proteinExistence type="predicted"/>
<accession>J3P8J7</accession>
<dbReference type="Pfam" id="PF08450">
    <property type="entry name" value="SGL"/>
    <property type="match status" value="1"/>
</dbReference>
<dbReference type="EMBL" id="GL385399">
    <property type="protein sequence ID" value="EJT72980.1"/>
    <property type="molecule type" value="Genomic_DNA"/>
</dbReference>
<keyword evidence="5" id="KW-1185">Reference proteome</keyword>
<evidence type="ECO:0000256" key="1">
    <source>
        <dbReference type="SAM" id="MobiDB-lite"/>
    </source>
</evidence>
<evidence type="ECO:0000313" key="5">
    <source>
        <dbReference type="Proteomes" id="UP000006039"/>
    </source>
</evidence>